<dbReference type="AlphaFoldDB" id="A0A497YFH0"/>
<evidence type="ECO:0000256" key="8">
    <source>
        <dbReference type="ARBA" id="ARBA00023235"/>
    </source>
</evidence>
<proteinExistence type="inferred from homology"/>
<evidence type="ECO:0000256" key="2">
    <source>
        <dbReference type="ARBA" id="ARBA00004496"/>
    </source>
</evidence>
<evidence type="ECO:0000256" key="3">
    <source>
        <dbReference type="ARBA" id="ARBA00005464"/>
    </source>
</evidence>
<dbReference type="Proteomes" id="UP000273898">
    <property type="component" value="Unassembled WGS sequence"/>
</dbReference>
<comment type="similarity">
    <text evidence="3">Belongs to the FKBP-type PPIase family. Tig subfamily.</text>
</comment>
<dbReference type="SUPFAM" id="SSF109998">
    <property type="entry name" value="Triger factor/SurA peptide-binding domain-like"/>
    <property type="match status" value="1"/>
</dbReference>
<comment type="subcellular location">
    <subcellularLocation>
        <location evidence="2">Cytoplasm</location>
    </subcellularLocation>
</comment>
<dbReference type="InterPro" id="IPR005215">
    <property type="entry name" value="Trig_fac"/>
</dbReference>
<evidence type="ECO:0000256" key="6">
    <source>
        <dbReference type="ARBA" id="ARBA00023110"/>
    </source>
</evidence>
<evidence type="ECO:0000256" key="1">
    <source>
        <dbReference type="ARBA" id="ARBA00000971"/>
    </source>
</evidence>
<dbReference type="InterPro" id="IPR008880">
    <property type="entry name" value="Trigger_fac_C"/>
</dbReference>
<keyword evidence="8" id="KW-0413">Isomerase</keyword>
<dbReference type="Pfam" id="PF05697">
    <property type="entry name" value="Trigger_N"/>
    <property type="match status" value="1"/>
</dbReference>
<organism evidence="12 13">
    <name type="scientific">Pedobacter alluvionis</name>
    <dbReference type="NCBI Taxonomy" id="475253"/>
    <lineage>
        <taxon>Bacteria</taxon>
        <taxon>Pseudomonadati</taxon>
        <taxon>Bacteroidota</taxon>
        <taxon>Sphingobacteriia</taxon>
        <taxon>Sphingobacteriales</taxon>
        <taxon>Sphingobacteriaceae</taxon>
        <taxon>Pedobacter</taxon>
    </lineage>
</organism>
<dbReference type="PANTHER" id="PTHR30560">
    <property type="entry name" value="TRIGGER FACTOR CHAPERONE AND PEPTIDYL-PROLYL CIS/TRANS ISOMERASE"/>
    <property type="match status" value="1"/>
</dbReference>
<evidence type="ECO:0000313" key="12">
    <source>
        <dbReference type="EMBL" id="RLJ80139.1"/>
    </source>
</evidence>
<evidence type="ECO:0000256" key="5">
    <source>
        <dbReference type="ARBA" id="ARBA00016902"/>
    </source>
</evidence>
<dbReference type="GO" id="GO:0005737">
    <property type="term" value="C:cytoplasm"/>
    <property type="evidence" value="ECO:0007669"/>
    <property type="project" value="UniProtKB-SubCell"/>
</dbReference>
<dbReference type="GO" id="GO:0003755">
    <property type="term" value="F:peptidyl-prolyl cis-trans isomerase activity"/>
    <property type="evidence" value="ECO:0007669"/>
    <property type="project" value="UniProtKB-KW"/>
</dbReference>
<dbReference type="EC" id="5.2.1.8" evidence="4"/>
<dbReference type="Pfam" id="PF05698">
    <property type="entry name" value="Trigger_C"/>
    <property type="match status" value="1"/>
</dbReference>
<evidence type="ECO:0000313" key="13">
    <source>
        <dbReference type="Proteomes" id="UP000273898"/>
    </source>
</evidence>
<evidence type="ECO:0000256" key="7">
    <source>
        <dbReference type="ARBA" id="ARBA00023186"/>
    </source>
</evidence>
<dbReference type="PIRSF" id="PIRSF003095">
    <property type="entry name" value="Trigger_factor"/>
    <property type="match status" value="1"/>
</dbReference>
<dbReference type="GO" id="GO:0043335">
    <property type="term" value="P:protein unfolding"/>
    <property type="evidence" value="ECO:0007669"/>
    <property type="project" value="TreeGrafter"/>
</dbReference>
<dbReference type="GO" id="GO:0043022">
    <property type="term" value="F:ribosome binding"/>
    <property type="evidence" value="ECO:0007669"/>
    <property type="project" value="TreeGrafter"/>
</dbReference>
<dbReference type="PANTHER" id="PTHR30560:SF3">
    <property type="entry name" value="TRIGGER FACTOR-LIKE PROTEIN TIG, CHLOROPLASTIC"/>
    <property type="match status" value="1"/>
</dbReference>
<dbReference type="GO" id="GO:0015031">
    <property type="term" value="P:protein transport"/>
    <property type="evidence" value="ECO:0007669"/>
    <property type="project" value="InterPro"/>
</dbReference>
<dbReference type="GO" id="GO:0044183">
    <property type="term" value="F:protein folding chaperone"/>
    <property type="evidence" value="ECO:0007669"/>
    <property type="project" value="TreeGrafter"/>
</dbReference>
<dbReference type="SUPFAM" id="SSF102735">
    <property type="entry name" value="Trigger factor ribosome-binding domain"/>
    <property type="match status" value="1"/>
</dbReference>
<comment type="caution">
    <text evidence="12">The sequence shown here is derived from an EMBL/GenBank/DDBJ whole genome shotgun (WGS) entry which is preliminary data.</text>
</comment>
<dbReference type="GO" id="GO:0051083">
    <property type="term" value="P:'de novo' cotranslational protein folding"/>
    <property type="evidence" value="ECO:0007669"/>
    <property type="project" value="TreeGrafter"/>
</dbReference>
<evidence type="ECO:0000256" key="9">
    <source>
        <dbReference type="ARBA" id="ARBA00029986"/>
    </source>
</evidence>
<dbReference type="Gene3D" id="3.30.70.1050">
    <property type="entry name" value="Trigger factor ribosome-binding domain"/>
    <property type="match status" value="1"/>
</dbReference>
<name>A0A497YFH0_9SPHI</name>
<evidence type="ECO:0000256" key="4">
    <source>
        <dbReference type="ARBA" id="ARBA00013194"/>
    </source>
</evidence>
<keyword evidence="6" id="KW-0697">Rotamase</keyword>
<accession>A0A497YFH0</accession>
<feature type="domain" description="Trigger factor C-terminal" evidence="11">
    <location>
        <begin position="314"/>
        <end position="411"/>
    </location>
</feature>
<evidence type="ECO:0000259" key="11">
    <source>
        <dbReference type="Pfam" id="PF05698"/>
    </source>
</evidence>
<gene>
    <name evidence="12" type="ORF">BCL90_0881</name>
</gene>
<dbReference type="EMBL" id="RCCK01000010">
    <property type="protein sequence ID" value="RLJ80139.1"/>
    <property type="molecule type" value="Genomic_DNA"/>
</dbReference>
<reference evidence="12 13" key="1">
    <citation type="submission" date="2018-10" db="EMBL/GenBank/DDBJ databases">
        <title>Genomic Encyclopedia of Archaeal and Bacterial Type Strains, Phase II (KMG-II): from individual species to whole genera.</title>
        <authorList>
            <person name="Goeker M."/>
        </authorList>
    </citation>
    <scope>NUCLEOTIDE SEQUENCE [LARGE SCALE GENOMIC DNA]</scope>
    <source>
        <strain evidence="12 13">DSM 19624</strain>
    </source>
</reference>
<dbReference type="InterPro" id="IPR037041">
    <property type="entry name" value="Trigger_fac_C_sf"/>
</dbReference>
<sequence>MCCAGCGDIWFLLKSHISYLPSNCTSYYISEKMNITQEKTGNLNAVVKIKIAPADYTGKVEKAIKDQAKKAQLPGFRKGMVPAAHIKKMYGKSILVEEVNNLLNDTLSNYIAEQKLEILGQPLPKMDDEREFKWDNTDDFEFDYELGLAPAFDVNLSSKDKFTEYVIKADQETLESRIKNIRRSYGKMTNPEVSADDDVLYAELTQVAEDGAVVEGGITSNASVRLDQIKDKKILKSLIGLKKDDEVTIDIQKAFDDAAVIAKALNISEEEATALKANFKLHVKNVNRLEESDLNQEFFDKLFGEGTVTDEAGFRAKITEEVESMFKQDAERKLSNDIYEALLTKHTFELPDEFLRRWLKATNEKLTDEELAEGYDDFAKNLKWTLIENKIIKDNSIEIKYEDVVQAAKAKLDAQFRMYSPSPLPEDQLAQYAVQFLQEKENANRVFEEVKALKTFEQIKSVVTLEQKDIDYDKFLALVEKK</sequence>
<comment type="catalytic activity">
    <reaction evidence="1">
        <text>[protein]-peptidylproline (omega=180) = [protein]-peptidylproline (omega=0)</text>
        <dbReference type="Rhea" id="RHEA:16237"/>
        <dbReference type="Rhea" id="RHEA-COMP:10747"/>
        <dbReference type="Rhea" id="RHEA-COMP:10748"/>
        <dbReference type="ChEBI" id="CHEBI:83833"/>
        <dbReference type="ChEBI" id="CHEBI:83834"/>
        <dbReference type="EC" id="5.2.1.8"/>
    </reaction>
</comment>
<evidence type="ECO:0000259" key="10">
    <source>
        <dbReference type="Pfam" id="PF05697"/>
    </source>
</evidence>
<feature type="domain" description="Trigger factor ribosome-binding bacterial" evidence="10">
    <location>
        <begin position="33"/>
        <end position="181"/>
    </location>
</feature>
<dbReference type="InterPro" id="IPR027304">
    <property type="entry name" value="Trigger_fact/SurA_dom_sf"/>
</dbReference>
<keyword evidence="7" id="KW-0143">Chaperone</keyword>
<dbReference type="NCBIfam" id="TIGR00115">
    <property type="entry name" value="tig"/>
    <property type="match status" value="1"/>
</dbReference>
<protein>
    <recommendedName>
        <fullName evidence="5">Trigger factor</fullName>
        <ecNumber evidence="4">5.2.1.8</ecNumber>
    </recommendedName>
    <alternativeName>
        <fullName evidence="9">PPIase</fullName>
    </alternativeName>
</protein>
<dbReference type="Gene3D" id="1.10.3120.10">
    <property type="entry name" value="Trigger factor, C-terminal domain"/>
    <property type="match status" value="1"/>
</dbReference>
<dbReference type="InterPro" id="IPR036611">
    <property type="entry name" value="Trigger_fac_ribosome-bd_sf"/>
</dbReference>
<dbReference type="InterPro" id="IPR008881">
    <property type="entry name" value="Trigger_fac_ribosome-bd_bac"/>
</dbReference>